<reference evidence="3 4" key="1">
    <citation type="submission" date="2024-01" db="EMBL/GenBank/DDBJ databases">
        <title>Comparative genomics of Cryptococcus and Kwoniella reveals pathogenesis evolution and contrasting modes of karyotype evolution via chromosome fusion or intercentromeric recombination.</title>
        <authorList>
            <person name="Coelho M.A."/>
            <person name="David-Palma M."/>
            <person name="Shea T."/>
            <person name="Bowers K."/>
            <person name="McGinley-Smith S."/>
            <person name="Mohammad A.W."/>
            <person name="Gnirke A."/>
            <person name="Yurkov A.M."/>
            <person name="Nowrousian M."/>
            <person name="Sun S."/>
            <person name="Cuomo C.A."/>
            <person name="Heitman J."/>
        </authorList>
    </citation>
    <scope>NUCLEOTIDE SEQUENCE [LARGE SCALE GENOMIC DNA]</scope>
    <source>
        <strain evidence="3 4">CBS 6074</strain>
    </source>
</reference>
<dbReference type="Gene3D" id="3.10.450.40">
    <property type="match status" value="1"/>
</dbReference>
<feature type="signal peptide" evidence="1">
    <location>
        <begin position="1"/>
        <end position="17"/>
    </location>
</feature>
<organism evidence="3 4">
    <name type="scientific">Kwoniella dendrophila CBS 6074</name>
    <dbReference type="NCBI Taxonomy" id="1295534"/>
    <lineage>
        <taxon>Eukaryota</taxon>
        <taxon>Fungi</taxon>
        <taxon>Dikarya</taxon>
        <taxon>Basidiomycota</taxon>
        <taxon>Agaricomycotina</taxon>
        <taxon>Tremellomycetes</taxon>
        <taxon>Tremellales</taxon>
        <taxon>Cryptococcaceae</taxon>
        <taxon>Kwoniella</taxon>
    </lineage>
</organism>
<name>A0AAX4K163_9TREE</name>
<dbReference type="SUPFAM" id="SSF54416">
    <property type="entry name" value="Amine oxidase N-terminal region"/>
    <property type="match status" value="1"/>
</dbReference>
<evidence type="ECO:0000259" key="2">
    <source>
        <dbReference type="Pfam" id="PF02727"/>
    </source>
</evidence>
<evidence type="ECO:0000313" key="4">
    <source>
        <dbReference type="Proteomes" id="UP001355207"/>
    </source>
</evidence>
<proteinExistence type="predicted"/>
<dbReference type="GO" id="GO:0008131">
    <property type="term" value="F:primary methylamine oxidase activity"/>
    <property type="evidence" value="ECO:0007669"/>
    <property type="project" value="InterPro"/>
</dbReference>
<dbReference type="InterPro" id="IPR016182">
    <property type="entry name" value="Cu_amine_oxidase_N-reg"/>
</dbReference>
<dbReference type="RefSeq" id="XP_066077241.1">
    <property type="nucleotide sequence ID" value="XM_066221144.1"/>
</dbReference>
<dbReference type="GO" id="GO:0009308">
    <property type="term" value="P:amine metabolic process"/>
    <property type="evidence" value="ECO:0007669"/>
    <property type="project" value="InterPro"/>
</dbReference>
<dbReference type="GO" id="GO:0048038">
    <property type="term" value="F:quinone binding"/>
    <property type="evidence" value="ECO:0007669"/>
    <property type="project" value="InterPro"/>
</dbReference>
<accession>A0AAX4K163</accession>
<dbReference type="EMBL" id="CP144104">
    <property type="protein sequence ID" value="WWC90478.1"/>
    <property type="molecule type" value="Genomic_DNA"/>
</dbReference>
<dbReference type="Proteomes" id="UP001355207">
    <property type="component" value="Chromosome 7"/>
</dbReference>
<feature type="domain" description="Copper amine oxidase N2-terminal" evidence="2">
    <location>
        <begin position="71"/>
        <end position="149"/>
    </location>
</feature>
<evidence type="ECO:0000256" key="1">
    <source>
        <dbReference type="SAM" id="SignalP"/>
    </source>
</evidence>
<evidence type="ECO:0000313" key="3">
    <source>
        <dbReference type="EMBL" id="WWC90478.1"/>
    </source>
</evidence>
<dbReference type="GO" id="GO:0005507">
    <property type="term" value="F:copper ion binding"/>
    <property type="evidence" value="ECO:0007669"/>
    <property type="project" value="InterPro"/>
</dbReference>
<gene>
    <name evidence="3" type="ORF">L201_005414</name>
</gene>
<sequence>MWSYSLILLALLGVSSAIPQPKISALRRPGWRPHRRQLPFDSTDTSSSSPTVLAPKDNIWNSLSNDEAADVIAFLHSKNDLNLTAQEDAGSWDNTIMVVDLLPPNKTDALNYFDGDGDKPERWAIASLLFGATEEPYAQDWVVGPIPTTENSTYYPYTFGTHAHEAKIRSYDMDGH</sequence>
<dbReference type="GeneID" id="91096084"/>
<keyword evidence="1" id="KW-0732">Signal</keyword>
<protein>
    <recommendedName>
        <fullName evidence="2">Copper amine oxidase N2-terminal domain-containing protein</fullName>
    </recommendedName>
</protein>
<keyword evidence="4" id="KW-1185">Reference proteome</keyword>
<feature type="chain" id="PRO_5043545258" description="Copper amine oxidase N2-terminal domain-containing protein" evidence="1">
    <location>
        <begin position="18"/>
        <end position="176"/>
    </location>
</feature>
<dbReference type="AlphaFoldDB" id="A0AAX4K163"/>
<dbReference type="FunFam" id="3.10.450.40:FF:000018">
    <property type="entry name" value="Amine oxidase"/>
    <property type="match status" value="1"/>
</dbReference>
<dbReference type="InterPro" id="IPR015800">
    <property type="entry name" value="Cu_amine_oxidase_N2"/>
</dbReference>
<dbReference type="Pfam" id="PF02727">
    <property type="entry name" value="Cu_amine_oxidN2"/>
    <property type="match status" value="1"/>
</dbReference>